<dbReference type="SUPFAM" id="SSF52980">
    <property type="entry name" value="Restriction endonuclease-like"/>
    <property type="match status" value="1"/>
</dbReference>
<sequence length="214" mass="24813">EGHEEIEFTSVTTCIAEFFEKFDKNTVAYKLVTTIPKYKGRTAEDLISEWDAAANYGTAVHKEIEDYIKLKKTPEIDRAIAGVDWLNKYLQKSDHELFTEVIVYSEELKIAGTVDLLVFDKTSKKYNILDWKTSKAIKTDSYKMKTGNRPETADLLDCKFNHYALQLSLYRYLLEKKNNLELDDQLIVHLDNNSVHGYIAPYLEDHIVSILKNY</sequence>
<feature type="domain" description="PD-(D/E)XK endonuclease-like" evidence="1">
    <location>
        <begin position="84"/>
        <end position="180"/>
    </location>
</feature>
<feature type="non-terminal residue" evidence="2">
    <location>
        <position position="1"/>
    </location>
</feature>
<proteinExistence type="predicted"/>
<dbReference type="InterPro" id="IPR011335">
    <property type="entry name" value="Restrct_endonuc-II-like"/>
</dbReference>
<organism evidence="2">
    <name type="scientific">marine metagenome</name>
    <dbReference type="NCBI Taxonomy" id="408172"/>
    <lineage>
        <taxon>unclassified sequences</taxon>
        <taxon>metagenomes</taxon>
        <taxon>ecological metagenomes</taxon>
    </lineage>
</organism>
<evidence type="ECO:0000313" key="2">
    <source>
        <dbReference type="EMBL" id="SVE12907.1"/>
    </source>
</evidence>
<gene>
    <name evidence="2" type="ORF">METZ01_LOCUS465761</name>
</gene>
<evidence type="ECO:0000259" key="1">
    <source>
        <dbReference type="Pfam" id="PF12705"/>
    </source>
</evidence>
<dbReference type="InterPro" id="IPR011604">
    <property type="entry name" value="PDDEXK-like_dom_sf"/>
</dbReference>
<dbReference type="EMBL" id="UINC01196062">
    <property type="protein sequence ID" value="SVE12907.1"/>
    <property type="molecule type" value="Genomic_DNA"/>
</dbReference>
<protein>
    <recommendedName>
        <fullName evidence="1">PD-(D/E)XK endonuclease-like domain-containing protein</fullName>
    </recommendedName>
</protein>
<reference evidence="2" key="1">
    <citation type="submission" date="2018-05" db="EMBL/GenBank/DDBJ databases">
        <authorList>
            <person name="Lanie J.A."/>
            <person name="Ng W.-L."/>
            <person name="Kazmierczak K.M."/>
            <person name="Andrzejewski T.M."/>
            <person name="Davidsen T.M."/>
            <person name="Wayne K.J."/>
            <person name="Tettelin H."/>
            <person name="Glass J.I."/>
            <person name="Rusch D."/>
            <person name="Podicherti R."/>
            <person name="Tsui H.-C.T."/>
            <person name="Winkler M.E."/>
        </authorList>
    </citation>
    <scope>NUCLEOTIDE SEQUENCE</scope>
</reference>
<dbReference type="InterPro" id="IPR038726">
    <property type="entry name" value="PDDEXK_AddAB-type"/>
</dbReference>
<dbReference type="AlphaFoldDB" id="A0A383AYK1"/>
<dbReference type="Pfam" id="PF12705">
    <property type="entry name" value="PDDEXK_1"/>
    <property type="match status" value="1"/>
</dbReference>
<dbReference type="Gene3D" id="3.90.320.10">
    <property type="match status" value="1"/>
</dbReference>
<accession>A0A383AYK1</accession>
<name>A0A383AYK1_9ZZZZ</name>